<reference evidence="2 3" key="1">
    <citation type="journal article" date="2018" name="J. Allergy Clin. Immunol.">
        <title>High-quality assembly of Dermatophagoides pteronyssinus genome and transcriptome reveals a wide range of novel allergens.</title>
        <authorList>
            <person name="Liu X.Y."/>
            <person name="Yang K.Y."/>
            <person name="Wang M.Q."/>
            <person name="Kwok J.S."/>
            <person name="Zeng X."/>
            <person name="Yang Z."/>
            <person name="Xiao X.J."/>
            <person name="Lau C.P."/>
            <person name="Li Y."/>
            <person name="Huang Z.M."/>
            <person name="Ba J.G."/>
            <person name="Yim A.K."/>
            <person name="Ouyang C.Y."/>
            <person name="Ngai S.M."/>
            <person name="Chan T.F."/>
            <person name="Leung E.L."/>
            <person name="Liu L."/>
            <person name="Liu Z.G."/>
            <person name="Tsui S.K."/>
        </authorList>
    </citation>
    <scope>NUCLEOTIDE SEQUENCE [LARGE SCALE GENOMIC DNA]</scope>
    <source>
        <strain evidence="2">Derp</strain>
    </source>
</reference>
<name>A0ABQ8IVE5_DERPT</name>
<feature type="compositionally biased region" description="Pro residues" evidence="1">
    <location>
        <begin position="68"/>
        <end position="83"/>
    </location>
</feature>
<keyword evidence="3" id="KW-1185">Reference proteome</keyword>
<feature type="compositionally biased region" description="Low complexity" evidence="1">
    <location>
        <begin position="212"/>
        <end position="225"/>
    </location>
</feature>
<feature type="compositionally biased region" description="Polar residues" evidence="1">
    <location>
        <begin position="7"/>
        <end position="42"/>
    </location>
</feature>
<organism evidence="2 3">
    <name type="scientific">Dermatophagoides pteronyssinus</name>
    <name type="common">European house dust mite</name>
    <dbReference type="NCBI Taxonomy" id="6956"/>
    <lineage>
        <taxon>Eukaryota</taxon>
        <taxon>Metazoa</taxon>
        <taxon>Ecdysozoa</taxon>
        <taxon>Arthropoda</taxon>
        <taxon>Chelicerata</taxon>
        <taxon>Arachnida</taxon>
        <taxon>Acari</taxon>
        <taxon>Acariformes</taxon>
        <taxon>Sarcoptiformes</taxon>
        <taxon>Astigmata</taxon>
        <taxon>Psoroptidia</taxon>
        <taxon>Analgoidea</taxon>
        <taxon>Pyroglyphidae</taxon>
        <taxon>Dermatophagoidinae</taxon>
        <taxon>Dermatophagoides</taxon>
    </lineage>
</organism>
<sequence length="238" mass="25798">MSGLKSIRSSPSTTTLQKHQQKLSYLSSQPLPTPTKSISSPRPKSGLVNKTISTPNATTTATVMKTFPPIPSVPLPPIPPTIPPLSSQQQPLPLPLPSPISLTSSSPKALLMQSNKQSSSPPSSPKSIITTTKTSTTTKTTTTTTIIPITIQISKIKSSPTGSVGSNVDDQSNSIVKDLSLSFLFNPERVPIEKFQFKTTQMFNTKTIKTMKQQSEKQQQQQQQAKELETTNEKSVKK</sequence>
<feature type="region of interest" description="Disordered" evidence="1">
    <location>
        <begin position="1"/>
        <end position="140"/>
    </location>
</feature>
<evidence type="ECO:0000313" key="2">
    <source>
        <dbReference type="EMBL" id="KAH9414292.1"/>
    </source>
</evidence>
<dbReference type="EMBL" id="NJHN03000112">
    <property type="protein sequence ID" value="KAH9414292.1"/>
    <property type="molecule type" value="Genomic_DNA"/>
</dbReference>
<reference evidence="2 3" key="2">
    <citation type="journal article" date="2022" name="Mol. Biol. Evol.">
        <title>Comparative Genomics Reveals Insights into the Divergent Evolution of Astigmatic Mites and Household Pest Adaptations.</title>
        <authorList>
            <person name="Xiong Q."/>
            <person name="Wan A.T."/>
            <person name="Liu X."/>
            <person name="Fung C.S."/>
            <person name="Xiao X."/>
            <person name="Malainual N."/>
            <person name="Hou J."/>
            <person name="Wang L."/>
            <person name="Wang M."/>
            <person name="Yang K.Y."/>
            <person name="Cui Y."/>
            <person name="Leung E.L."/>
            <person name="Nong W."/>
            <person name="Shin S.K."/>
            <person name="Au S.W."/>
            <person name="Jeong K.Y."/>
            <person name="Chew F.T."/>
            <person name="Hui J.H."/>
            <person name="Leung T.F."/>
            <person name="Tungtrongchitr A."/>
            <person name="Zhong N."/>
            <person name="Liu Z."/>
            <person name="Tsui S.K."/>
        </authorList>
    </citation>
    <scope>NUCLEOTIDE SEQUENCE [LARGE SCALE GENOMIC DNA]</scope>
    <source>
        <strain evidence="2">Derp</strain>
    </source>
</reference>
<accession>A0ABQ8IVE5</accession>
<gene>
    <name evidence="2" type="ORF">DERP_008490</name>
</gene>
<comment type="caution">
    <text evidence="2">The sequence shown here is derived from an EMBL/GenBank/DDBJ whole genome shotgun (WGS) entry which is preliminary data.</text>
</comment>
<evidence type="ECO:0000313" key="3">
    <source>
        <dbReference type="Proteomes" id="UP000887458"/>
    </source>
</evidence>
<feature type="region of interest" description="Disordered" evidence="1">
    <location>
        <begin position="208"/>
        <end position="238"/>
    </location>
</feature>
<feature type="compositionally biased region" description="Basic and acidic residues" evidence="1">
    <location>
        <begin position="226"/>
        <end position="238"/>
    </location>
</feature>
<feature type="compositionally biased region" description="Low complexity" evidence="1">
    <location>
        <begin position="116"/>
        <end position="140"/>
    </location>
</feature>
<proteinExistence type="predicted"/>
<feature type="compositionally biased region" description="Low complexity" evidence="1">
    <location>
        <begin position="51"/>
        <end position="66"/>
    </location>
</feature>
<protein>
    <submittedName>
        <fullName evidence="2">Uncharacterized protein</fullName>
    </submittedName>
</protein>
<evidence type="ECO:0000256" key="1">
    <source>
        <dbReference type="SAM" id="MobiDB-lite"/>
    </source>
</evidence>
<dbReference type="Proteomes" id="UP000887458">
    <property type="component" value="Unassembled WGS sequence"/>
</dbReference>